<dbReference type="Gene3D" id="2.40.128.20">
    <property type="match status" value="1"/>
</dbReference>
<sequence>MSAAHVFQDFFDCCVGDWVTERTYHYLTHQQVERSHTEFTIHPLSPVLKKKVITDNGYEELGDLSPYPGYHLAFETVSEAGERVAHSLNMLFVYEQSGDLLVGDYLRDRAYEEAKPMVAKFQFDPQLRELKMQTIYTRIVSVDTITLVNPSLRIRNILNYHRPPADQPLTDVALVGFGVEQKQSN</sequence>
<dbReference type="RefSeq" id="WP_166283164.1">
    <property type="nucleotide sequence ID" value="NZ_JTHE03000095.1"/>
</dbReference>
<organism evidence="4 5">
    <name type="scientific">Lyngbya confervoides BDU141951</name>
    <dbReference type="NCBI Taxonomy" id="1574623"/>
    <lineage>
        <taxon>Bacteria</taxon>
        <taxon>Bacillati</taxon>
        <taxon>Cyanobacteriota</taxon>
        <taxon>Cyanophyceae</taxon>
        <taxon>Oscillatoriophycideae</taxon>
        <taxon>Oscillatoriales</taxon>
        <taxon>Microcoleaceae</taxon>
        <taxon>Lyngbya</taxon>
    </lineage>
</organism>
<comment type="function">
    <text evidence="3">Covalently attaches a chromophore to Cys residue(s) of phycobiliproteins.</text>
</comment>
<evidence type="ECO:0000256" key="3">
    <source>
        <dbReference type="HAMAP-Rule" id="MF_01459"/>
    </source>
</evidence>
<gene>
    <name evidence="3" type="primary">cpcS</name>
    <name evidence="4" type="ORF">QQ91_0016520</name>
</gene>
<protein>
    <recommendedName>
        <fullName evidence="3">Chromophore lyase CpcS/CpeS</fullName>
        <ecNumber evidence="3">4.-.-.-</ecNumber>
    </recommendedName>
</protein>
<name>A0ABD4T7J2_9CYAN</name>
<accession>A0ABD4T7J2</accession>
<dbReference type="GO" id="GO:0016829">
    <property type="term" value="F:lyase activity"/>
    <property type="evidence" value="ECO:0007669"/>
    <property type="project" value="UniProtKB-KW"/>
</dbReference>
<reference evidence="4 5" key="1">
    <citation type="journal article" date="2015" name="Genome Announc.">
        <title>Draft Genome Sequence of Filamentous Marine Cyanobacterium Lyngbya confervoides Strain BDU141951.</title>
        <authorList>
            <person name="Chandrababunaidu M.M."/>
            <person name="Sen D."/>
            <person name="Tripathy S."/>
        </authorList>
    </citation>
    <scope>NUCLEOTIDE SEQUENCE [LARGE SCALE GENOMIC DNA]</scope>
    <source>
        <strain evidence="4 5">BDU141951</strain>
    </source>
</reference>
<evidence type="ECO:0000256" key="1">
    <source>
        <dbReference type="ARBA" id="ARBA00010681"/>
    </source>
</evidence>
<dbReference type="Pfam" id="PF09367">
    <property type="entry name" value="CpeS"/>
    <property type="match status" value="1"/>
</dbReference>
<proteinExistence type="inferred from homology"/>
<evidence type="ECO:0000256" key="2">
    <source>
        <dbReference type="ARBA" id="ARBA00023239"/>
    </source>
</evidence>
<comment type="similarity">
    <text evidence="1 3">Belongs to the CpcS/CpeS biliprotein lyase family.</text>
</comment>
<dbReference type="InterPro" id="IPR012674">
    <property type="entry name" value="Calycin"/>
</dbReference>
<keyword evidence="2 3" id="KW-0456">Lyase</keyword>
<dbReference type="EMBL" id="JTHE03000095">
    <property type="protein sequence ID" value="MCM1984428.1"/>
    <property type="molecule type" value="Genomic_DNA"/>
</dbReference>
<dbReference type="AlphaFoldDB" id="A0ABD4T7J2"/>
<comment type="caution">
    <text evidence="4">The sequence shown here is derived from an EMBL/GenBank/DDBJ whole genome shotgun (WGS) entry which is preliminary data.</text>
</comment>
<dbReference type="Proteomes" id="UP000031561">
    <property type="component" value="Unassembled WGS sequence"/>
</dbReference>
<dbReference type="HAMAP" id="MF_01459">
    <property type="entry name" value="Chrphore_lyase_CpxS"/>
    <property type="match status" value="1"/>
</dbReference>
<dbReference type="GO" id="GO:0017006">
    <property type="term" value="P:protein-tetrapyrrole linkage"/>
    <property type="evidence" value="ECO:0007669"/>
    <property type="project" value="UniProtKB-UniRule"/>
</dbReference>
<keyword evidence="5" id="KW-1185">Reference proteome</keyword>
<evidence type="ECO:0000313" key="4">
    <source>
        <dbReference type="EMBL" id="MCM1984428.1"/>
    </source>
</evidence>
<dbReference type="InterPro" id="IPR018536">
    <property type="entry name" value="CpcS/CpeS"/>
</dbReference>
<evidence type="ECO:0000313" key="5">
    <source>
        <dbReference type="Proteomes" id="UP000031561"/>
    </source>
</evidence>
<dbReference type="EC" id="4.-.-.-" evidence="3"/>